<protein>
    <submittedName>
        <fullName evidence="3">Oidioi.mRNA.OKI2018_I69.chr1.g1172.t1.cds</fullName>
    </submittedName>
</protein>
<keyword evidence="2" id="KW-0472">Membrane</keyword>
<keyword evidence="2" id="KW-1133">Transmembrane helix</keyword>
<keyword evidence="4" id="KW-1185">Reference proteome</keyword>
<sequence length="755" mass="79940">MKLLVGFLQSGTVIAQLQRGPEQAILASSEEIAKREDWKLDPLVQVRWDFGDCGKTGMNGPTVEECNEYYFDSNLEGSVRVEEGVQQWVVPADGLYLVTAGGPAGSSVSAGGRGRGAILEGNFHLMKGEIIDIVVGQITDYNLSADPNSRRGLGGSGGTFVVRNQDNKILMAAGGGGGGAGRKANVGLTRNVNDATEYPYGQNASIPLSGKGGRDDLGVGGQGGLGGSYGPSIIGFDGTRKFGGGGGAGFGNMTGGTEDGGGAAHPSELGIDSRGAINFLSVNRGMNSKGTGGFIQFKPKGSRLLITNNGGFGGGGYGSEDGGAGGGGGYSGGAGGPPDGYSGGGGSLNNGLRQRNDRLNDGRGFVTISFIGKQCCGPRDVYVAMAFIAGILAKLLVTYFAYWAWRTAKRMHTSYVIINHLKELRRENQKLDADETLLIGRILEQEEDLKSRIGASRPDLRRRLSGRKRTHYDSESYTTTDQTSNQYTDRSRTVMSASQSESGTVITARRLSSESDSSASTVVKQPVTQSMAASQAFTNVTQMSKISNPGKTEADSVLGGATFKSRSKLDGVNKSTRSGIYSTIGRNAVMPEEDEEFSDEDENIENDEEEDELSERSSPIKSLAKSNMSLAKSQRSAASGFQSRLSRPGTTIVSAARSARSVATSEAPHSSRARTPAPMDESIGRSYGNSISKELDLSMSKSQMTLTEDDPSVSQLSISESQYSRAYQSGSEEDGSYSESYRSQSEYTENSHYRV</sequence>
<evidence type="ECO:0000313" key="4">
    <source>
        <dbReference type="Proteomes" id="UP001158576"/>
    </source>
</evidence>
<feature type="compositionally biased region" description="Low complexity" evidence="1">
    <location>
        <begin position="653"/>
        <end position="665"/>
    </location>
</feature>
<name>A0ABN7SS49_OIKDI</name>
<evidence type="ECO:0000313" key="3">
    <source>
        <dbReference type="EMBL" id="CAG5104271.1"/>
    </source>
</evidence>
<dbReference type="Proteomes" id="UP001158576">
    <property type="component" value="Chromosome 1"/>
</dbReference>
<feature type="region of interest" description="Disordered" evidence="1">
    <location>
        <begin position="328"/>
        <end position="354"/>
    </location>
</feature>
<reference evidence="3 4" key="1">
    <citation type="submission" date="2021-04" db="EMBL/GenBank/DDBJ databases">
        <authorList>
            <person name="Bliznina A."/>
        </authorList>
    </citation>
    <scope>NUCLEOTIDE SEQUENCE [LARGE SCALE GENOMIC DNA]</scope>
</reference>
<feature type="compositionally biased region" description="Polar residues" evidence="1">
    <location>
        <begin position="616"/>
        <end position="652"/>
    </location>
</feature>
<feature type="compositionally biased region" description="Gly residues" evidence="1">
    <location>
        <begin position="328"/>
        <end position="348"/>
    </location>
</feature>
<accession>A0ABN7SS49</accession>
<feature type="compositionally biased region" description="Polar residues" evidence="1">
    <location>
        <begin position="699"/>
        <end position="728"/>
    </location>
</feature>
<dbReference type="PANTHER" id="PTHR31535:SF3">
    <property type="entry name" value="REGULATORY PROTEIN ZESTE"/>
    <property type="match status" value="1"/>
</dbReference>
<feature type="compositionally biased region" description="Polar residues" evidence="1">
    <location>
        <begin position="475"/>
        <end position="505"/>
    </location>
</feature>
<dbReference type="EMBL" id="OU015566">
    <property type="protein sequence ID" value="CAG5104271.1"/>
    <property type="molecule type" value="Genomic_DNA"/>
</dbReference>
<feature type="region of interest" description="Disordered" evidence="1">
    <location>
        <begin position="586"/>
        <end position="755"/>
    </location>
</feature>
<feature type="compositionally biased region" description="Low complexity" evidence="1">
    <location>
        <begin position="737"/>
        <end position="748"/>
    </location>
</feature>
<feature type="region of interest" description="Disordered" evidence="1">
    <location>
        <begin position="460"/>
        <end position="523"/>
    </location>
</feature>
<gene>
    <name evidence="3" type="ORF">OKIOD_LOCUS9937</name>
</gene>
<feature type="compositionally biased region" description="Acidic residues" evidence="1">
    <location>
        <begin position="591"/>
        <end position="613"/>
    </location>
</feature>
<proteinExistence type="predicted"/>
<dbReference type="PANTHER" id="PTHR31535">
    <property type="match status" value="1"/>
</dbReference>
<evidence type="ECO:0000256" key="1">
    <source>
        <dbReference type="SAM" id="MobiDB-lite"/>
    </source>
</evidence>
<keyword evidence="2" id="KW-0812">Transmembrane</keyword>
<evidence type="ECO:0000256" key="2">
    <source>
        <dbReference type="SAM" id="Phobius"/>
    </source>
</evidence>
<organism evidence="3 4">
    <name type="scientific">Oikopleura dioica</name>
    <name type="common">Tunicate</name>
    <dbReference type="NCBI Taxonomy" id="34765"/>
    <lineage>
        <taxon>Eukaryota</taxon>
        <taxon>Metazoa</taxon>
        <taxon>Chordata</taxon>
        <taxon>Tunicata</taxon>
        <taxon>Appendicularia</taxon>
        <taxon>Copelata</taxon>
        <taxon>Oikopleuridae</taxon>
        <taxon>Oikopleura</taxon>
    </lineage>
</organism>
<feature type="transmembrane region" description="Helical" evidence="2">
    <location>
        <begin position="381"/>
        <end position="405"/>
    </location>
</feature>